<dbReference type="Proteomes" id="UP000664991">
    <property type="component" value="Chromosome 15"/>
</dbReference>
<dbReference type="AlphaFoldDB" id="A0A836CVV2"/>
<feature type="region of interest" description="Disordered" evidence="1">
    <location>
        <begin position="47"/>
        <end position="78"/>
    </location>
</feature>
<evidence type="ECO:0000313" key="3">
    <source>
        <dbReference type="Proteomes" id="UP000664991"/>
    </source>
</evidence>
<protein>
    <submittedName>
        <fullName evidence="2">Uncharacterized protein</fullName>
    </submittedName>
</protein>
<proteinExistence type="predicted"/>
<evidence type="ECO:0000256" key="1">
    <source>
        <dbReference type="SAM" id="MobiDB-lite"/>
    </source>
</evidence>
<name>A0A836CVV2_SHEEP</name>
<gene>
    <name evidence="2" type="ORF">JEQ12_005943</name>
</gene>
<sequence>MLKFQIDLVEWKMDIIAKKSMHHKYVPNIFYASLRKHLTSSLLKKRSTPIAINQSHSKRAGSRRNEEQHDQTPVTQRIRKTYPQCQQCDLRSSSERSFILTDIITVLKQPHSQQGSFLLHSVC</sequence>
<dbReference type="EMBL" id="JAEMGP010000015">
    <property type="protein sequence ID" value="KAG5199464.1"/>
    <property type="molecule type" value="Genomic_DNA"/>
</dbReference>
<comment type="caution">
    <text evidence="2">The sequence shown here is derived from an EMBL/GenBank/DDBJ whole genome shotgun (WGS) entry which is preliminary data.</text>
</comment>
<accession>A0A836CVV2</accession>
<evidence type="ECO:0000313" key="2">
    <source>
        <dbReference type="EMBL" id="KAG5199464.1"/>
    </source>
</evidence>
<organism evidence="2 3">
    <name type="scientific">Ovis aries</name>
    <name type="common">Sheep</name>
    <dbReference type="NCBI Taxonomy" id="9940"/>
    <lineage>
        <taxon>Eukaryota</taxon>
        <taxon>Metazoa</taxon>
        <taxon>Chordata</taxon>
        <taxon>Craniata</taxon>
        <taxon>Vertebrata</taxon>
        <taxon>Euteleostomi</taxon>
        <taxon>Mammalia</taxon>
        <taxon>Eutheria</taxon>
        <taxon>Laurasiatheria</taxon>
        <taxon>Artiodactyla</taxon>
        <taxon>Ruminantia</taxon>
        <taxon>Pecora</taxon>
        <taxon>Bovidae</taxon>
        <taxon>Caprinae</taxon>
        <taxon>Ovis</taxon>
    </lineage>
</organism>
<reference evidence="2 3" key="1">
    <citation type="submission" date="2020-12" db="EMBL/GenBank/DDBJ databases">
        <title>De novo assembly of Tibetan sheep genome.</title>
        <authorList>
            <person name="Li X."/>
        </authorList>
    </citation>
    <scope>NUCLEOTIDE SEQUENCE [LARGE SCALE GENOMIC DNA]</scope>
    <source>
        <tissue evidence="2">Heart</tissue>
    </source>
</reference>